<evidence type="ECO:0008006" key="5">
    <source>
        <dbReference type="Google" id="ProtNLM"/>
    </source>
</evidence>
<evidence type="ECO:0000313" key="3">
    <source>
        <dbReference type="EMBL" id="CRG95453.1"/>
    </source>
</evidence>
<dbReference type="RefSeq" id="XP_028528264.1">
    <property type="nucleotide sequence ID" value="XM_028671630.1"/>
</dbReference>
<protein>
    <recommendedName>
        <fullName evidence="5">Plasmodium RESA N-terminal domain-containing protein</fullName>
    </recommendedName>
</protein>
<comment type="caution">
    <text evidence="3">The sequence shown here is derived from an EMBL/GenBank/DDBJ whole genome shotgun (WGS) entry which is preliminary data.</text>
</comment>
<dbReference type="OMA" id="ENEAPYT"/>
<dbReference type="AlphaFoldDB" id="A0A1J1GWR1"/>
<feature type="signal peptide" evidence="2">
    <location>
        <begin position="1"/>
        <end position="18"/>
    </location>
</feature>
<name>A0A1J1GWR1_PLAGA</name>
<evidence type="ECO:0000313" key="4">
    <source>
        <dbReference type="Proteomes" id="UP000220797"/>
    </source>
</evidence>
<dbReference type="GeneID" id="39731185"/>
<reference evidence="3" key="1">
    <citation type="submission" date="2015-04" db="EMBL/GenBank/DDBJ databases">
        <authorList>
            <consortium name="Pathogen Informatics"/>
        </authorList>
    </citation>
    <scope>NUCLEOTIDE SEQUENCE [LARGE SCALE GENOMIC DNA]</scope>
    <source>
        <strain evidence="3">8A</strain>
    </source>
</reference>
<organism evidence="3 4">
    <name type="scientific">Plasmodium gallinaceum</name>
    <dbReference type="NCBI Taxonomy" id="5849"/>
    <lineage>
        <taxon>Eukaryota</taxon>
        <taxon>Sar</taxon>
        <taxon>Alveolata</taxon>
        <taxon>Apicomplexa</taxon>
        <taxon>Aconoidasida</taxon>
        <taxon>Haemosporida</taxon>
        <taxon>Plasmodiidae</taxon>
        <taxon>Plasmodium</taxon>
        <taxon>Plasmodium (Haemamoeba)</taxon>
    </lineage>
</organism>
<evidence type="ECO:0000256" key="2">
    <source>
        <dbReference type="SAM" id="SignalP"/>
    </source>
</evidence>
<keyword evidence="2" id="KW-0732">Signal</keyword>
<dbReference type="EMBL" id="CVMV01000034">
    <property type="protein sequence ID" value="CRG95453.1"/>
    <property type="molecule type" value="Genomic_DNA"/>
</dbReference>
<feature type="region of interest" description="Disordered" evidence="1">
    <location>
        <begin position="34"/>
        <end position="53"/>
    </location>
</feature>
<sequence>MNISKLFYFFIYLIVVNIEVPCLSMQADAPFKGDSSNLESNNDTNTEVNSENEAPYTVINDLEKYINDIVLKGFNNSSPNKKKDLLKHREGLKNVIHEIIKRKHKISINQRDYIVTKAIYELLKGSLEFMEDIDQEKKDIKNRCFWMKEYHDSVRNSEWHDLIKIMKDEFTIRETPEDLTNNEKEELWEMWYSNLMKRKMEDELTQTTWFINMMDQQETESSFKTFFDSSSLSWNSYKSYLISEMNKFLTRETMKRSKMS</sequence>
<feature type="compositionally biased region" description="Polar residues" evidence="1">
    <location>
        <begin position="34"/>
        <end position="52"/>
    </location>
</feature>
<keyword evidence="4" id="KW-1185">Reference proteome</keyword>
<feature type="chain" id="PRO_5012881969" description="Plasmodium RESA N-terminal domain-containing protein" evidence="2">
    <location>
        <begin position="19"/>
        <end position="260"/>
    </location>
</feature>
<dbReference type="Proteomes" id="UP000220797">
    <property type="component" value="Unassembled WGS sequence"/>
</dbReference>
<proteinExistence type="predicted"/>
<gene>
    <name evidence="3" type="ORF">PGAL8A_00265600</name>
</gene>
<accession>A0A1J1GWR1</accession>
<dbReference type="VEuPathDB" id="PlasmoDB:PGAL8A_00265600"/>
<dbReference type="OrthoDB" id="10541003at2759"/>
<evidence type="ECO:0000256" key="1">
    <source>
        <dbReference type="SAM" id="MobiDB-lite"/>
    </source>
</evidence>